<evidence type="ECO:0000256" key="1">
    <source>
        <dbReference type="ARBA" id="ARBA00004202"/>
    </source>
</evidence>
<dbReference type="Proteomes" id="UP000078532">
    <property type="component" value="Unassembled WGS sequence"/>
</dbReference>
<gene>
    <name evidence="8" type="ORF">A6M21_04775</name>
</gene>
<keyword evidence="4" id="KW-0547">Nucleotide-binding</keyword>
<sequence length="267" mass="28790">MLRLNGVTKVFNPGGVNERIALRDISLHLAPGDVVAVIGSNGAGKSTLLNVVAGVYEIDTGIISLDGSPVQALPEHARAAQIGRVFQDPLLGTAASMTIEENLAMALRRGRRRGLRRGVSAGERELFREQLSLLGLGLEGRLSARVGLLSGGQRQALTVLMATIAAPKLLLLDEHTAALDPRTARTVLELTEKIIARHGLTTLMVTHNLEQALTVGNRTIMMHEGRIVLNLTEPERSNMHVSDLLLKFEQISGNTLDNDRMLLTARG</sequence>
<keyword evidence="2" id="KW-0813">Transport</keyword>
<dbReference type="SUPFAM" id="SSF52540">
    <property type="entry name" value="P-loop containing nucleoside triphosphate hydrolases"/>
    <property type="match status" value="1"/>
</dbReference>
<dbReference type="InterPro" id="IPR017871">
    <property type="entry name" value="ABC_transporter-like_CS"/>
</dbReference>
<dbReference type="PANTHER" id="PTHR42788:SF7">
    <property type="entry name" value="NITRATE ABC TRANSPORTER ATP-BINDING PROTEIN"/>
    <property type="match status" value="1"/>
</dbReference>
<dbReference type="AlphaFoldDB" id="A0A1B7LHY9"/>
<dbReference type="PANTHER" id="PTHR42788">
    <property type="entry name" value="TAURINE IMPORT ATP-BINDING PROTEIN-RELATED"/>
    <property type="match status" value="1"/>
</dbReference>
<dbReference type="RefSeq" id="WP_066666544.1">
    <property type="nucleotide sequence ID" value="NZ_LYVF01000047.1"/>
</dbReference>
<keyword evidence="9" id="KW-1185">Reference proteome</keyword>
<keyword evidence="5 8" id="KW-0067">ATP-binding</keyword>
<dbReference type="OrthoDB" id="9776369at2"/>
<comment type="subcellular location">
    <subcellularLocation>
        <location evidence="1">Cell membrane</location>
        <topology evidence="1">Peripheral membrane protein</topology>
    </subcellularLocation>
</comment>
<evidence type="ECO:0000256" key="4">
    <source>
        <dbReference type="ARBA" id="ARBA00022741"/>
    </source>
</evidence>
<dbReference type="InterPro" id="IPR050166">
    <property type="entry name" value="ABC_transporter_ATP-bind"/>
</dbReference>
<accession>A0A1B7LHY9</accession>
<evidence type="ECO:0000256" key="3">
    <source>
        <dbReference type="ARBA" id="ARBA00022475"/>
    </source>
</evidence>
<evidence type="ECO:0000313" key="8">
    <source>
        <dbReference type="EMBL" id="OAT85804.1"/>
    </source>
</evidence>
<dbReference type="SMART" id="SM00382">
    <property type="entry name" value="AAA"/>
    <property type="match status" value="1"/>
</dbReference>
<reference evidence="8 9" key="1">
    <citation type="submission" date="2016-04" db="EMBL/GenBank/DDBJ databases">
        <authorList>
            <person name="Evans L.H."/>
            <person name="Alamgir A."/>
            <person name="Owens N."/>
            <person name="Weber N.D."/>
            <person name="Virtaneva K."/>
            <person name="Barbian K."/>
            <person name="Babar A."/>
            <person name="Rosenke K."/>
        </authorList>
    </citation>
    <scope>NUCLEOTIDE SEQUENCE [LARGE SCALE GENOMIC DNA]</scope>
    <source>
        <strain evidence="8 9">LMa1</strain>
    </source>
</reference>
<evidence type="ECO:0000313" key="9">
    <source>
        <dbReference type="Proteomes" id="UP000078532"/>
    </source>
</evidence>
<dbReference type="InterPro" id="IPR003593">
    <property type="entry name" value="AAA+_ATPase"/>
</dbReference>
<evidence type="ECO:0000259" key="7">
    <source>
        <dbReference type="PROSITE" id="PS50893"/>
    </source>
</evidence>
<comment type="caution">
    <text evidence="8">The sequence shown here is derived from an EMBL/GenBank/DDBJ whole genome shotgun (WGS) entry which is preliminary data.</text>
</comment>
<keyword evidence="3" id="KW-1003">Cell membrane</keyword>
<organism evidence="8 9">
    <name type="scientific">Desulfotomaculum copahuensis</name>
    <dbReference type="NCBI Taxonomy" id="1838280"/>
    <lineage>
        <taxon>Bacteria</taxon>
        <taxon>Bacillati</taxon>
        <taxon>Bacillota</taxon>
        <taxon>Clostridia</taxon>
        <taxon>Eubacteriales</taxon>
        <taxon>Desulfotomaculaceae</taxon>
        <taxon>Desulfotomaculum</taxon>
    </lineage>
</organism>
<dbReference type="PROSITE" id="PS50893">
    <property type="entry name" value="ABC_TRANSPORTER_2"/>
    <property type="match status" value="1"/>
</dbReference>
<name>A0A1B7LHY9_9FIRM</name>
<evidence type="ECO:0000256" key="6">
    <source>
        <dbReference type="ARBA" id="ARBA00023136"/>
    </source>
</evidence>
<proteinExistence type="predicted"/>
<dbReference type="GO" id="GO:0016887">
    <property type="term" value="F:ATP hydrolysis activity"/>
    <property type="evidence" value="ECO:0007669"/>
    <property type="project" value="InterPro"/>
</dbReference>
<dbReference type="GO" id="GO:0005886">
    <property type="term" value="C:plasma membrane"/>
    <property type="evidence" value="ECO:0007669"/>
    <property type="project" value="UniProtKB-SubCell"/>
</dbReference>
<dbReference type="STRING" id="1838280.A6M21_04775"/>
<evidence type="ECO:0000256" key="5">
    <source>
        <dbReference type="ARBA" id="ARBA00022840"/>
    </source>
</evidence>
<dbReference type="PROSITE" id="PS00211">
    <property type="entry name" value="ABC_TRANSPORTER_1"/>
    <property type="match status" value="1"/>
</dbReference>
<dbReference type="EMBL" id="LYVF01000047">
    <property type="protein sequence ID" value="OAT85804.1"/>
    <property type="molecule type" value="Genomic_DNA"/>
</dbReference>
<keyword evidence="6" id="KW-0472">Membrane</keyword>
<protein>
    <submittedName>
        <fullName evidence="8">ABC transporter ATP-binding protein</fullName>
    </submittedName>
</protein>
<evidence type="ECO:0000256" key="2">
    <source>
        <dbReference type="ARBA" id="ARBA00022448"/>
    </source>
</evidence>
<feature type="domain" description="ABC transporter" evidence="7">
    <location>
        <begin position="2"/>
        <end position="249"/>
    </location>
</feature>
<dbReference type="InterPro" id="IPR003439">
    <property type="entry name" value="ABC_transporter-like_ATP-bd"/>
</dbReference>
<dbReference type="Gene3D" id="3.40.50.300">
    <property type="entry name" value="P-loop containing nucleotide triphosphate hydrolases"/>
    <property type="match status" value="1"/>
</dbReference>
<dbReference type="InterPro" id="IPR027417">
    <property type="entry name" value="P-loop_NTPase"/>
</dbReference>
<dbReference type="Pfam" id="PF00005">
    <property type="entry name" value="ABC_tran"/>
    <property type="match status" value="1"/>
</dbReference>
<dbReference type="GO" id="GO:0005524">
    <property type="term" value="F:ATP binding"/>
    <property type="evidence" value="ECO:0007669"/>
    <property type="project" value="UniProtKB-KW"/>
</dbReference>